<proteinExistence type="predicted"/>
<accession>A0ABQ1QMF1</accession>
<evidence type="ECO:0000313" key="2">
    <source>
        <dbReference type="EMBL" id="GGD29822.1"/>
    </source>
</evidence>
<name>A0ABQ1QMF1_9BACI</name>
<reference evidence="3" key="1">
    <citation type="journal article" date="2019" name="Int. J. Syst. Evol. Microbiol.">
        <title>The Global Catalogue of Microorganisms (GCM) 10K type strain sequencing project: providing services to taxonomists for standard genome sequencing and annotation.</title>
        <authorList>
            <consortium name="The Broad Institute Genomics Platform"/>
            <consortium name="The Broad Institute Genome Sequencing Center for Infectious Disease"/>
            <person name="Wu L."/>
            <person name="Ma J."/>
        </authorList>
    </citation>
    <scope>NUCLEOTIDE SEQUENCE [LARGE SCALE GENOMIC DNA]</scope>
    <source>
        <strain evidence="3">CGMCC 1.15353</strain>
    </source>
</reference>
<evidence type="ECO:0000256" key="1">
    <source>
        <dbReference type="SAM" id="MobiDB-lite"/>
    </source>
</evidence>
<protein>
    <submittedName>
        <fullName evidence="2">Uncharacterized protein</fullName>
    </submittedName>
</protein>
<sequence>MNDLERSAEEGNGPVVKILFPPEWILSTAEHEEFRRNPGGPSPKAKYSLVTDSEPVP</sequence>
<comment type="caution">
    <text evidence="2">The sequence shown here is derived from an EMBL/GenBank/DDBJ whole genome shotgun (WGS) entry which is preliminary data.</text>
</comment>
<keyword evidence="3" id="KW-1185">Reference proteome</keyword>
<dbReference type="Proteomes" id="UP000642571">
    <property type="component" value="Unassembled WGS sequence"/>
</dbReference>
<organism evidence="2 3">
    <name type="scientific">Pontibacillus salipaludis</name>
    <dbReference type="NCBI Taxonomy" id="1697394"/>
    <lineage>
        <taxon>Bacteria</taxon>
        <taxon>Bacillati</taxon>
        <taxon>Bacillota</taxon>
        <taxon>Bacilli</taxon>
        <taxon>Bacillales</taxon>
        <taxon>Bacillaceae</taxon>
        <taxon>Pontibacillus</taxon>
    </lineage>
</organism>
<evidence type="ECO:0000313" key="3">
    <source>
        <dbReference type="Proteomes" id="UP000642571"/>
    </source>
</evidence>
<feature type="region of interest" description="Disordered" evidence="1">
    <location>
        <begin position="32"/>
        <end position="57"/>
    </location>
</feature>
<gene>
    <name evidence="2" type="ORF">GCM10011389_41730</name>
</gene>
<dbReference type="EMBL" id="BMIN01000035">
    <property type="protein sequence ID" value="GGD29822.1"/>
    <property type="molecule type" value="Genomic_DNA"/>
</dbReference>